<name>A0ACC2WPH3_9TREE</name>
<keyword evidence="2" id="KW-1185">Reference proteome</keyword>
<reference evidence="1" key="1">
    <citation type="submission" date="2023-04" db="EMBL/GenBank/DDBJ databases">
        <title>Draft Genome sequencing of Naganishia species isolated from polar environments using Oxford Nanopore Technology.</title>
        <authorList>
            <person name="Leo P."/>
            <person name="Venkateswaran K."/>
        </authorList>
    </citation>
    <scope>NUCLEOTIDE SEQUENCE</scope>
    <source>
        <strain evidence="1">MNA-CCFEE 5261</strain>
    </source>
</reference>
<accession>A0ACC2WPH3</accession>
<protein>
    <submittedName>
        <fullName evidence="1">Chitin deacetylase</fullName>
    </submittedName>
</protein>
<gene>
    <name evidence="1" type="primary">CDA2</name>
    <name evidence="1" type="ORF">QFC19_000519</name>
</gene>
<dbReference type="EMBL" id="JASBWR010000003">
    <property type="protein sequence ID" value="KAJ9112962.1"/>
    <property type="molecule type" value="Genomic_DNA"/>
</dbReference>
<proteinExistence type="predicted"/>
<sequence>MTFLRFSCPPICVAQILHPFATTISHPQKLCMHLFVVVAILHYACALILPWRSLPVLSKAVDPPVPFPKWLSDFTGLTQWPGLDPPYIPLEFINFAQVPAVPQHAQAQCATLYRDSCSFDCFNCISFDDVYTCPQLSQTFDDGPSPATVKLLEQINTKSTFFTLGVQVVQYPSIYRQIVERGHVIGSHTWSHKFLPGLSNEEIVAQIEWSIWAMNATGGHIPKWFRPPYGGVDNRVRSIVRQFGMQSVLWNFDTFDWKLLDLAYGRDEKEIYRDVAKFREANNNQGLILEHDAVMRTVNIGIEVNKILGPSQLTVPQCVGGIDYIKRFN</sequence>
<dbReference type="Proteomes" id="UP001241377">
    <property type="component" value="Unassembled WGS sequence"/>
</dbReference>
<organism evidence="1 2">
    <name type="scientific">Naganishia cerealis</name>
    <dbReference type="NCBI Taxonomy" id="610337"/>
    <lineage>
        <taxon>Eukaryota</taxon>
        <taxon>Fungi</taxon>
        <taxon>Dikarya</taxon>
        <taxon>Basidiomycota</taxon>
        <taxon>Agaricomycotina</taxon>
        <taxon>Tremellomycetes</taxon>
        <taxon>Filobasidiales</taxon>
        <taxon>Filobasidiaceae</taxon>
        <taxon>Naganishia</taxon>
    </lineage>
</organism>
<evidence type="ECO:0000313" key="1">
    <source>
        <dbReference type="EMBL" id="KAJ9112962.1"/>
    </source>
</evidence>
<evidence type="ECO:0000313" key="2">
    <source>
        <dbReference type="Proteomes" id="UP001241377"/>
    </source>
</evidence>
<comment type="caution">
    <text evidence="1">The sequence shown here is derived from an EMBL/GenBank/DDBJ whole genome shotgun (WGS) entry which is preliminary data.</text>
</comment>